<dbReference type="EMBL" id="JBHTKL010000001">
    <property type="protein sequence ID" value="MFD1017653.1"/>
    <property type="molecule type" value="Genomic_DNA"/>
</dbReference>
<evidence type="ECO:0000313" key="6">
    <source>
        <dbReference type="Proteomes" id="UP001596990"/>
    </source>
</evidence>
<dbReference type="PROSITE" id="PS51257">
    <property type="entry name" value="PROKAR_LIPOPROTEIN"/>
    <property type="match status" value="1"/>
</dbReference>
<feature type="signal peptide" evidence="3">
    <location>
        <begin position="1"/>
        <end position="22"/>
    </location>
</feature>
<gene>
    <name evidence="5" type="ORF">ACFQ2J_00465</name>
</gene>
<evidence type="ECO:0000256" key="2">
    <source>
        <dbReference type="SAM" id="MobiDB-lite"/>
    </source>
</evidence>
<reference evidence="6" key="1">
    <citation type="journal article" date="2019" name="Int. J. Syst. Evol. Microbiol.">
        <title>The Global Catalogue of Microorganisms (GCM) 10K type strain sequencing project: providing services to taxonomists for standard genome sequencing and annotation.</title>
        <authorList>
            <consortium name="The Broad Institute Genomics Platform"/>
            <consortium name="The Broad Institute Genome Sequencing Center for Infectious Disease"/>
            <person name="Wu L."/>
            <person name="Ma J."/>
        </authorList>
    </citation>
    <scope>NUCLEOTIDE SEQUENCE [LARGE SCALE GENOMIC DNA]</scope>
    <source>
        <strain evidence="6">CCUG 56607</strain>
    </source>
</reference>
<evidence type="ECO:0000256" key="3">
    <source>
        <dbReference type="SAM" id="SignalP"/>
    </source>
</evidence>
<keyword evidence="3" id="KW-0732">Signal</keyword>
<protein>
    <submittedName>
        <fullName evidence="5">CapA family protein</fullName>
    </submittedName>
</protein>
<dbReference type="Gene3D" id="3.60.21.10">
    <property type="match status" value="1"/>
</dbReference>
<dbReference type="Pfam" id="PF09587">
    <property type="entry name" value="PGA_cap"/>
    <property type="match status" value="1"/>
</dbReference>
<feature type="domain" description="Capsule synthesis protein CapA" evidence="4">
    <location>
        <begin position="75"/>
        <end position="314"/>
    </location>
</feature>
<feature type="compositionally biased region" description="Acidic residues" evidence="2">
    <location>
        <begin position="50"/>
        <end position="68"/>
    </location>
</feature>
<dbReference type="InterPro" id="IPR052169">
    <property type="entry name" value="CW_Biosynth-Accessory"/>
</dbReference>
<organism evidence="5 6">
    <name type="scientific">Thalassobacillus hwangdonensis</name>
    <dbReference type="NCBI Taxonomy" id="546108"/>
    <lineage>
        <taxon>Bacteria</taxon>
        <taxon>Bacillati</taxon>
        <taxon>Bacillota</taxon>
        <taxon>Bacilli</taxon>
        <taxon>Bacillales</taxon>
        <taxon>Bacillaceae</taxon>
        <taxon>Thalassobacillus</taxon>
    </lineage>
</organism>
<dbReference type="PANTHER" id="PTHR33393">
    <property type="entry name" value="POLYGLUTAMINE SYNTHESIS ACCESSORY PROTEIN RV0574C-RELATED"/>
    <property type="match status" value="1"/>
</dbReference>
<evidence type="ECO:0000313" key="5">
    <source>
        <dbReference type="EMBL" id="MFD1017653.1"/>
    </source>
</evidence>
<dbReference type="InterPro" id="IPR019079">
    <property type="entry name" value="Capsule_synth_CapA"/>
</dbReference>
<dbReference type="SMART" id="SM00854">
    <property type="entry name" value="PGA_cap"/>
    <property type="match status" value="1"/>
</dbReference>
<dbReference type="PANTHER" id="PTHR33393:SF13">
    <property type="entry name" value="PGA BIOSYNTHESIS PROTEIN CAPA"/>
    <property type="match status" value="1"/>
</dbReference>
<evidence type="ECO:0000256" key="1">
    <source>
        <dbReference type="ARBA" id="ARBA00005662"/>
    </source>
</evidence>
<dbReference type="SUPFAM" id="SSF56300">
    <property type="entry name" value="Metallo-dependent phosphatases"/>
    <property type="match status" value="1"/>
</dbReference>
<dbReference type="RefSeq" id="WP_386055561.1">
    <property type="nucleotide sequence ID" value="NZ_JBHTKL010000001.1"/>
</dbReference>
<comment type="similarity">
    <text evidence="1">Belongs to the CapA family.</text>
</comment>
<proteinExistence type="inferred from homology"/>
<dbReference type="CDD" id="cd07381">
    <property type="entry name" value="MPP_CapA"/>
    <property type="match status" value="1"/>
</dbReference>
<dbReference type="Proteomes" id="UP001596990">
    <property type="component" value="Unassembled WGS sequence"/>
</dbReference>
<comment type="caution">
    <text evidence="5">The sequence shown here is derived from an EMBL/GenBank/DDBJ whole genome shotgun (WGS) entry which is preliminary data.</text>
</comment>
<accession>A0ABW3KY29</accession>
<feature type="compositionally biased region" description="Basic and acidic residues" evidence="2">
    <location>
        <begin position="31"/>
        <end position="46"/>
    </location>
</feature>
<feature type="chain" id="PRO_5045968544" evidence="3">
    <location>
        <begin position="23"/>
        <end position="381"/>
    </location>
</feature>
<evidence type="ECO:0000259" key="4">
    <source>
        <dbReference type="SMART" id="SM00854"/>
    </source>
</evidence>
<feature type="region of interest" description="Disordered" evidence="2">
    <location>
        <begin position="28"/>
        <end position="72"/>
    </location>
</feature>
<keyword evidence="6" id="KW-1185">Reference proteome</keyword>
<sequence>MKNTWVLLLFLLLFVVAGCSEAIGAGSDQTVDAKDDEIKNHEREAPDVTGENEEDKTAMEEEQPDEKEDEPKSTVFSFTGDVLFEWSTKKTVADKGYEYPFEHVREYFENDDFTFINLETPLTIRGEKEEKIYNFRSNPEAAKGLKHIGVDGAAMANNHILDYGTQGLLDTMFALDQEGISYIGAGENDTEAYQAFRTEINGKTYAFLNFSHVLPYVEWYALDSRPGVASGYQWERAIEIIKQTKEQSDYVFVQMHWGIEKEIQFNEDQQEYGRAMIDAGADAVIGSHPHVMQGFEMYNGKLIAYSLGNFLFPDYVKEETAQTGVLQVAINGDGELSYQIHPHLIKEDQIIPHPEAAGLKQRLMDRSYNVRINEKNEILPN</sequence>
<name>A0ABW3KY29_9BACI</name>
<dbReference type="InterPro" id="IPR029052">
    <property type="entry name" value="Metallo-depent_PP-like"/>
</dbReference>